<keyword evidence="7 8" id="KW-0472">Membrane</keyword>
<dbReference type="OrthoDB" id="1099at2759"/>
<dbReference type="InterPro" id="IPR004695">
    <property type="entry name" value="SLAC1/Mae1/Ssu1/TehA"/>
</dbReference>
<feature type="transmembrane region" description="Helical" evidence="8">
    <location>
        <begin position="197"/>
        <end position="220"/>
    </location>
</feature>
<dbReference type="GO" id="GO:0000319">
    <property type="term" value="F:sulfite transmembrane transporter activity"/>
    <property type="evidence" value="ECO:0007669"/>
    <property type="project" value="TreeGrafter"/>
</dbReference>
<evidence type="ECO:0000256" key="2">
    <source>
        <dbReference type="ARBA" id="ARBA00008566"/>
    </source>
</evidence>
<feature type="transmembrane region" description="Helical" evidence="8">
    <location>
        <begin position="21"/>
        <end position="39"/>
    </location>
</feature>
<feature type="transmembrane region" description="Helical" evidence="8">
    <location>
        <begin position="278"/>
        <end position="306"/>
    </location>
</feature>
<dbReference type="PANTHER" id="PTHR31686:SF3">
    <property type="entry name" value="ACID TRANSPORT PROTEIN, PUTATIVE (AFU_ORTHOLOGUE AFUA_4G09410)-RELATED"/>
    <property type="match status" value="1"/>
</dbReference>
<organism evidence="9 10">
    <name type="scientific">Fistulina hepatica ATCC 64428</name>
    <dbReference type="NCBI Taxonomy" id="1128425"/>
    <lineage>
        <taxon>Eukaryota</taxon>
        <taxon>Fungi</taxon>
        <taxon>Dikarya</taxon>
        <taxon>Basidiomycota</taxon>
        <taxon>Agaricomycotina</taxon>
        <taxon>Agaricomycetes</taxon>
        <taxon>Agaricomycetidae</taxon>
        <taxon>Agaricales</taxon>
        <taxon>Fistulinaceae</taxon>
        <taxon>Fistulina</taxon>
    </lineage>
</organism>
<accession>A0A0D7A2A0</accession>
<keyword evidence="3" id="KW-0813">Transport</keyword>
<feature type="transmembrane region" description="Helical" evidence="8">
    <location>
        <begin position="125"/>
        <end position="143"/>
    </location>
</feature>
<dbReference type="Proteomes" id="UP000054144">
    <property type="component" value="Unassembled WGS sequence"/>
</dbReference>
<evidence type="ECO:0000313" key="9">
    <source>
        <dbReference type="EMBL" id="KIY44499.1"/>
    </source>
</evidence>
<evidence type="ECO:0000256" key="6">
    <source>
        <dbReference type="ARBA" id="ARBA00022989"/>
    </source>
</evidence>
<dbReference type="EMBL" id="KN882089">
    <property type="protein sequence ID" value="KIY44499.1"/>
    <property type="molecule type" value="Genomic_DNA"/>
</dbReference>
<dbReference type="InterPro" id="IPR038665">
    <property type="entry name" value="Voltage-dep_anion_channel_sf"/>
</dbReference>
<evidence type="ECO:0000256" key="7">
    <source>
        <dbReference type="ARBA" id="ARBA00023136"/>
    </source>
</evidence>
<keyword evidence="10" id="KW-1185">Reference proteome</keyword>
<feature type="transmembrane region" description="Helical" evidence="8">
    <location>
        <begin position="344"/>
        <end position="366"/>
    </location>
</feature>
<proteinExistence type="inferred from homology"/>
<evidence type="ECO:0000256" key="3">
    <source>
        <dbReference type="ARBA" id="ARBA00022448"/>
    </source>
</evidence>
<sequence length="408" mass="44873">MSVSRRGSMSLKTIARNFAPAWFACTMGTGAIGILFHAFPYGSDTMGMRAMTLVFFFLNLTLFTLFFVISVIRYCTFPGIWLIMVHHPVQSLYLSTAPMGFTTLISIGVLTIYDQFGFGGTPFLFVLWALWWADVVASVWCCFHMVHIMCTKHRHELDSMTSAWLLPVVTLIVASSTGGVIAPYLMSHSAHDAMITAVTSAVLVTIGLGLALMMLTTYLLRLITHGLPPGATIASVFLPLGPTGQAGFSILLLGECFNKLLPQHTGGGILANETTGQIIYVVCVMISFVLWATASMWMVFAVLSIWHGMRIGPVPFKITTWGVIFPNGVYANLTLSLGKTFDSPFFHIWGAIYAVLTFGAWIFVFYKTVLSTWDGTIFEARCLDDVVDESTWSKASEKVENSLTDVHS</sequence>
<feature type="transmembrane region" description="Helical" evidence="8">
    <location>
        <begin position="164"/>
        <end position="185"/>
    </location>
</feature>
<reference evidence="9 10" key="1">
    <citation type="journal article" date="2015" name="Fungal Genet. Biol.">
        <title>Evolution of novel wood decay mechanisms in Agaricales revealed by the genome sequences of Fistulina hepatica and Cylindrobasidium torrendii.</title>
        <authorList>
            <person name="Floudas D."/>
            <person name="Held B.W."/>
            <person name="Riley R."/>
            <person name="Nagy L.G."/>
            <person name="Koehler G."/>
            <person name="Ransdell A.S."/>
            <person name="Younus H."/>
            <person name="Chow J."/>
            <person name="Chiniquy J."/>
            <person name="Lipzen A."/>
            <person name="Tritt A."/>
            <person name="Sun H."/>
            <person name="Haridas S."/>
            <person name="LaButti K."/>
            <person name="Ohm R.A."/>
            <person name="Kues U."/>
            <person name="Blanchette R.A."/>
            <person name="Grigoriev I.V."/>
            <person name="Minto R.E."/>
            <person name="Hibbett D.S."/>
        </authorList>
    </citation>
    <scope>NUCLEOTIDE SEQUENCE [LARGE SCALE GENOMIC DNA]</scope>
    <source>
        <strain evidence="9 10">ATCC 64428</strain>
    </source>
</reference>
<evidence type="ECO:0008006" key="11">
    <source>
        <dbReference type="Google" id="ProtNLM"/>
    </source>
</evidence>
<keyword evidence="5 8" id="KW-0812">Transmembrane</keyword>
<keyword evidence="4" id="KW-1003">Cell membrane</keyword>
<dbReference type="AlphaFoldDB" id="A0A0D7A2A0"/>
<comment type="subcellular location">
    <subcellularLocation>
        <location evidence="1">Cell membrane</location>
        <topology evidence="1">Multi-pass membrane protein</topology>
    </subcellularLocation>
</comment>
<feature type="transmembrane region" description="Helical" evidence="8">
    <location>
        <begin position="51"/>
        <end position="72"/>
    </location>
</feature>
<dbReference type="PANTHER" id="PTHR31686">
    <property type="match status" value="1"/>
</dbReference>
<evidence type="ECO:0000256" key="4">
    <source>
        <dbReference type="ARBA" id="ARBA00022475"/>
    </source>
</evidence>
<gene>
    <name evidence="9" type="ORF">FISHEDRAFT_67423</name>
</gene>
<evidence type="ECO:0000256" key="1">
    <source>
        <dbReference type="ARBA" id="ARBA00004651"/>
    </source>
</evidence>
<evidence type="ECO:0000313" key="10">
    <source>
        <dbReference type="Proteomes" id="UP000054144"/>
    </source>
</evidence>
<comment type="similarity">
    <text evidence="2">Belongs to the tellurite-resistance/dicarboxylate transporter (TDT) family.</text>
</comment>
<name>A0A0D7A2A0_9AGAR</name>
<keyword evidence="6 8" id="KW-1133">Transmembrane helix</keyword>
<dbReference type="CDD" id="cd09318">
    <property type="entry name" value="TDT_SSU1"/>
    <property type="match status" value="1"/>
</dbReference>
<feature type="transmembrane region" description="Helical" evidence="8">
    <location>
        <begin position="92"/>
        <end position="113"/>
    </location>
</feature>
<protein>
    <recommendedName>
        <fullName evidence="11">C4-dicarboxylate transporter/malic acid transport protein</fullName>
    </recommendedName>
</protein>
<dbReference type="GO" id="GO:0005886">
    <property type="term" value="C:plasma membrane"/>
    <property type="evidence" value="ECO:0007669"/>
    <property type="project" value="UniProtKB-SubCell"/>
</dbReference>
<dbReference type="Gene3D" id="1.50.10.150">
    <property type="entry name" value="Voltage-dependent anion channel"/>
    <property type="match status" value="1"/>
</dbReference>
<evidence type="ECO:0000256" key="5">
    <source>
        <dbReference type="ARBA" id="ARBA00022692"/>
    </source>
</evidence>
<dbReference type="InterPro" id="IPR051629">
    <property type="entry name" value="Sulfite_efflux_TDT"/>
</dbReference>
<evidence type="ECO:0000256" key="8">
    <source>
        <dbReference type="SAM" id="Phobius"/>
    </source>
</evidence>
<dbReference type="Pfam" id="PF03595">
    <property type="entry name" value="SLAC1"/>
    <property type="match status" value="1"/>
</dbReference>